<protein>
    <recommendedName>
        <fullName evidence="2">Terpene synthase metal-binding domain-containing protein</fullName>
    </recommendedName>
</protein>
<dbReference type="GO" id="GO:0010333">
    <property type="term" value="F:terpene synthase activity"/>
    <property type="evidence" value="ECO:0007669"/>
    <property type="project" value="InterPro"/>
</dbReference>
<dbReference type="AlphaFoldDB" id="A0A9D5BE11"/>
<dbReference type="InterPro" id="IPR005630">
    <property type="entry name" value="Terpene_synthase_metal-bd"/>
</dbReference>
<dbReference type="GO" id="GO:0000287">
    <property type="term" value="F:magnesium ion binding"/>
    <property type="evidence" value="ECO:0007669"/>
    <property type="project" value="InterPro"/>
</dbReference>
<dbReference type="PANTHER" id="PTHR31225">
    <property type="entry name" value="OS04G0344100 PROTEIN-RELATED"/>
    <property type="match status" value="1"/>
</dbReference>
<reference evidence="3 4" key="1">
    <citation type="journal article" date="2022" name="Nat. Genet.">
        <title>Improved pea reference genome and pan-genome highlight genomic features and evolutionary characteristics.</title>
        <authorList>
            <person name="Yang T."/>
            <person name="Liu R."/>
            <person name="Luo Y."/>
            <person name="Hu S."/>
            <person name="Wang D."/>
            <person name="Wang C."/>
            <person name="Pandey M.K."/>
            <person name="Ge S."/>
            <person name="Xu Q."/>
            <person name="Li N."/>
            <person name="Li G."/>
            <person name="Huang Y."/>
            <person name="Saxena R.K."/>
            <person name="Ji Y."/>
            <person name="Li M."/>
            <person name="Yan X."/>
            <person name="He Y."/>
            <person name="Liu Y."/>
            <person name="Wang X."/>
            <person name="Xiang C."/>
            <person name="Varshney R.K."/>
            <person name="Ding H."/>
            <person name="Gao S."/>
            <person name="Zong X."/>
        </authorList>
    </citation>
    <scope>NUCLEOTIDE SEQUENCE [LARGE SCALE GENOMIC DNA]</scope>
    <source>
        <strain evidence="3 4">cv. Zhongwan 6</strain>
    </source>
</reference>
<dbReference type="GO" id="GO:0016114">
    <property type="term" value="P:terpenoid biosynthetic process"/>
    <property type="evidence" value="ECO:0007669"/>
    <property type="project" value="InterPro"/>
</dbReference>
<proteinExistence type="predicted"/>
<evidence type="ECO:0000313" key="4">
    <source>
        <dbReference type="Proteomes" id="UP001058974"/>
    </source>
</evidence>
<dbReference type="PANTHER" id="PTHR31225:SF244">
    <property type="entry name" value="1,8-CINEOLE SYNTHASE 1, CHLOROPLASTIC-RELATED"/>
    <property type="match status" value="1"/>
</dbReference>
<dbReference type="Gramene" id="Psat01G0029400-T1">
    <property type="protein sequence ID" value="KAI5440766.1"/>
    <property type="gene ID" value="KIW84_010294"/>
</dbReference>
<comment type="caution">
    <text evidence="3">The sequence shown here is derived from an EMBL/GenBank/DDBJ whole genome shotgun (WGS) entry which is preliminary data.</text>
</comment>
<organism evidence="3 4">
    <name type="scientific">Pisum sativum</name>
    <name type="common">Garden pea</name>
    <name type="synonym">Lathyrus oleraceus</name>
    <dbReference type="NCBI Taxonomy" id="3888"/>
    <lineage>
        <taxon>Eukaryota</taxon>
        <taxon>Viridiplantae</taxon>
        <taxon>Streptophyta</taxon>
        <taxon>Embryophyta</taxon>
        <taxon>Tracheophyta</taxon>
        <taxon>Spermatophyta</taxon>
        <taxon>Magnoliopsida</taxon>
        <taxon>eudicotyledons</taxon>
        <taxon>Gunneridae</taxon>
        <taxon>Pentapetalae</taxon>
        <taxon>rosids</taxon>
        <taxon>fabids</taxon>
        <taxon>Fabales</taxon>
        <taxon>Fabaceae</taxon>
        <taxon>Papilionoideae</taxon>
        <taxon>50 kb inversion clade</taxon>
        <taxon>NPAAA clade</taxon>
        <taxon>Hologalegina</taxon>
        <taxon>IRL clade</taxon>
        <taxon>Fabeae</taxon>
        <taxon>Lathyrus</taxon>
    </lineage>
</organism>
<evidence type="ECO:0000313" key="3">
    <source>
        <dbReference type="EMBL" id="KAI5440766.1"/>
    </source>
</evidence>
<dbReference type="InterPro" id="IPR050148">
    <property type="entry name" value="Terpene_synthase-like"/>
</dbReference>
<dbReference type="EMBL" id="JAMSHJ010000001">
    <property type="protein sequence ID" value="KAI5440766.1"/>
    <property type="molecule type" value="Genomic_DNA"/>
</dbReference>
<dbReference type="SUPFAM" id="SSF48576">
    <property type="entry name" value="Terpenoid synthases"/>
    <property type="match status" value="1"/>
</dbReference>
<accession>A0A9D5BE11</accession>
<keyword evidence="4" id="KW-1185">Reference proteome</keyword>
<keyword evidence="1" id="KW-0479">Metal-binding</keyword>
<dbReference type="InterPro" id="IPR008949">
    <property type="entry name" value="Isoprenoid_synthase_dom_sf"/>
</dbReference>
<evidence type="ECO:0000256" key="1">
    <source>
        <dbReference type="ARBA" id="ARBA00022723"/>
    </source>
</evidence>
<dbReference type="Pfam" id="PF03936">
    <property type="entry name" value="Terpene_synth_C"/>
    <property type="match status" value="1"/>
</dbReference>
<feature type="domain" description="Terpene synthase metal-binding" evidence="2">
    <location>
        <begin position="1"/>
        <end position="53"/>
    </location>
</feature>
<dbReference type="Proteomes" id="UP001058974">
    <property type="component" value="Chromosome 1"/>
</dbReference>
<dbReference type="Gene3D" id="1.10.600.10">
    <property type="entry name" value="Farnesyl Diphosphate Synthase"/>
    <property type="match status" value="1"/>
</dbReference>
<name>A0A9D5BE11_PEA</name>
<gene>
    <name evidence="3" type="ORF">KIW84_010294</name>
</gene>
<sequence>MIGRLANDLGTYKRENDTGDIPKTVQCYMNKTGASETDACEYVNSMILTMWKKMNKEAHTSSFSRSFIDSAINIARMAMCMYMHGDGHSIQDPEIKNRIMSLIFKPVTIISTQHVMNRGLSSGEFASEN</sequence>
<dbReference type="Gramene" id="PSAT_LOCUS7381_t1">
    <property type="protein sequence ID" value="CAL5187102.1"/>
    <property type="gene ID" value="PSAT_LOCUS7381"/>
</dbReference>
<evidence type="ECO:0000259" key="2">
    <source>
        <dbReference type="Pfam" id="PF03936"/>
    </source>
</evidence>